<reference evidence="6" key="1">
    <citation type="submission" date="2017-10" db="EMBL/GenBank/DDBJ databases">
        <authorList>
            <person name="Regsiter A."/>
            <person name="William W."/>
        </authorList>
    </citation>
    <scope>NUCLEOTIDE SEQUENCE [LARGE SCALE GENOMIC DNA]</scope>
</reference>
<protein>
    <recommendedName>
        <fullName evidence="7">Carboxylesterase</fullName>
    </recommendedName>
</protein>
<evidence type="ECO:0000313" key="5">
    <source>
        <dbReference type="EMBL" id="SOR32125.1"/>
    </source>
</evidence>
<dbReference type="EMBL" id="LT962688">
    <property type="protein sequence ID" value="SOR32125.1"/>
    <property type="molecule type" value="Genomic_DNA"/>
</dbReference>
<feature type="signal peptide" evidence="2">
    <location>
        <begin position="1"/>
        <end position="20"/>
    </location>
</feature>
<evidence type="ECO:0000259" key="4">
    <source>
        <dbReference type="Pfam" id="PF06863"/>
    </source>
</evidence>
<dbReference type="Gene3D" id="2.60.120.600">
    <property type="entry name" value="Domain of unknown function DUF1214, C-terminal domain"/>
    <property type="match status" value="1"/>
</dbReference>
<dbReference type="PANTHER" id="PTHR36509">
    <property type="entry name" value="BLL3101 PROTEIN"/>
    <property type="match status" value="1"/>
</dbReference>
<evidence type="ECO:0000259" key="3">
    <source>
        <dbReference type="Pfam" id="PF06742"/>
    </source>
</evidence>
<dbReference type="Gene3D" id="2.60.40.1610">
    <property type="entry name" value="Domain of unknown function DUF1254"/>
    <property type="match status" value="1"/>
</dbReference>
<dbReference type="Pfam" id="PF06863">
    <property type="entry name" value="DUF1254"/>
    <property type="match status" value="1"/>
</dbReference>
<dbReference type="InterPro" id="IPR037050">
    <property type="entry name" value="DUF1254_sf"/>
</dbReference>
<feature type="domain" description="DUF1254" evidence="4">
    <location>
        <begin position="70"/>
        <end position="126"/>
    </location>
</feature>
<name>A0A2N9AXS2_METEX</name>
<dbReference type="AlphaFoldDB" id="A0A2N9AXS2"/>
<accession>A0A2N9AXS2</accession>
<keyword evidence="2" id="KW-0732">Signal</keyword>
<dbReference type="Proteomes" id="UP000233769">
    <property type="component" value="Chromosome tk0001"/>
</dbReference>
<organism evidence="5 6">
    <name type="scientific">Methylorubrum extorquens</name>
    <name type="common">Methylobacterium dichloromethanicum</name>
    <name type="synonym">Methylobacterium extorquens</name>
    <dbReference type="NCBI Taxonomy" id="408"/>
    <lineage>
        <taxon>Bacteria</taxon>
        <taxon>Pseudomonadati</taxon>
        <taxon>Pseudomonadota</taxon>
        <taxon>Alphaproteobacteria</taxon>
        <taxon>Hyphomicrobiales</taxon>
        <taxon>Methylobacteriaceae</taxon>
        <taxon>Methylorubrum</taxon>
    </lineage>
</organism>
<feature type="region of interest" description="Disordered" evidence="1">
    <location>
        <begin position="22"/>
        <end position="47"/>
    </location>
</feature>
<evidence type="ECO:0000313" key="6">
    <source>
        <dbReference type="Proteomes" id="UP000233769"/>
    </source>
</evidence>
<proteinExistence type="predicted"/>
<dbReference type="InterPro" id="IPR010679">
    <property type="entry name" value="DUF1254"/>
</dbReference>
<evidence type="ECO:0000256" key="1">
    <source>
        <dbReference type="SAM" id="MobiDB-lite"/>
    </source>
</evidence>
<feature type="domain" description="DUF1214" evidence="3">
    <location>
        <begin position="257"/>
        <end position="341"/>
    </location>
</feature>
<dbReference type="SUPFAM" id="SSF160935">
    <property type="entry name" value="VPA0735-like"/>
    <property type="match status" value="1"/>
</dbReference>
<evidence type="ECO:0008006" key="7">
    <source>
        <dbReference type="Google" id="ProtNLM"/>
    </source>
</evidence>
<dbReference type="InterPro" id="IPR010621">
    <property type="entry name" value="DUF1214"/>
</dbReference>
<sequence length="358" mass="38522">MKRIVLAALATASLAFAAHARDAPTQDPAPGQGAGPSDAKGSPVPVTPDNFVRAESDLYFGNIVKDGGLGQFVHRREPAAIDNQTIIRLNRDTLYSAAVFDLDAGPATVTLPDAGGRFLSMQVIDEDQYTPPAIYEPGPHTLTKDKVGTRYVLVGVRTLVDPGEPADLAKVHGLQDAIKVEQPGGPGKFEVPAWDPVSQKKIREALLALATTVVDTSRAFGMKDQVDPVQRLIGAASAWGANPPKDATYLNVVPAQNDGKTVYRLIVKDVPVHGFWSVSLYNENGFYERNELGAYTLNSITSKKGADGSVDIQFGGCDGKITNCLPTPPKWNYMVRLYRPGQQILDGSWKFPEARPAS</sequence>
<evidence type="ECO:0000256" key="2">
    <source>
        <dbReference type="SAM" id="SignalP"/>
    </source>
</evidence>
<dbReference type="PANTHER" id="PTHR36509:SF2">
    <property type="entry name" value="BLL3101 PROTEIN"/>
    <property type="match status" value="1"/>
</dbReference>
<dbReference type="Pfam" id="PF06742">
    <property type="entry name" value="DUF1214"/>
    <property type="match status" value="1"/>
</dbReference>
<dbReference type="InterPro" id="IPR037049">
    <property type="entry name" value="DUF1214_C_sf"/>
</dbReference>
<feature type="chain" id="PRO_5014996693" description="Carboxylesterase" evidence="2">
    <location>
        <begin position="21"/>
        <end position="358"/>
    </location>
</feature>
<gene>
    <name evidence="5" type="ORF">TK0001_5559</name>
</gene>